<dbReference type="AlphaFoldDB" id="A0A2W5P2A1"/>
<gene>
    <name evidence="2" type="ORF">DI544_10350</name>
</gene>
<sequence length="609" mass="66982">MRPLPLAALLLASATVAAPATARTVATPPATTSTAAGTKLRALFAASDEASLRRNPIQALFRGDLRYADQLGDPFSDAYIAAERAAAQHDLAALATIDRARLSRVDRVAYDVFRQQTLLNLRGLAPDLVALTIVRPMDHFFGLQTFYPELASGQGAAPFNTVADYENNLKRNAQYAALLDQAIARFRQGMTSGIVQPRLVVRNMIGQLDNLLAGGTEQSPLYGPVKAFPAAVPEGQRARLRAAYARQIAEVLNPAQRRLRDFLQTEYLPAARDSIGLSAMPGGAKLYDYLIESNTTLPLKADAVHDLGLKEVARITRAMEEQKAKVGFKGTLADFFTFLRTDKRFQPASAIQLREGYEAIGRRVEARVHEQFSLIPKTPLEIRPVPAFKEKTDAGGSYQSGTPDGSRPGVFYYNTYDLPIRYMWEMETLYLHEAVPGHHFQISLAQEDQSLPAFMRFGGNTAYVEGWALYAETLWPELGMEGDPYQRMGGLNDEMLRAMRLVVDTGIHAKGWSRDQAIDYMLAHSPMPRTDATAEVERYIAIPGQALAYKIGQLTISRLKADARAKLGARFDPRAFHAAVLDTGALPMSVLEEKIAAWVKRGGGSAPDR</sequence>
<accession>A0A2W5P2A1</accession>
<feature type="chain" id="PRO_5015856608" evidence="1">
    <location>
        <begin position="23"/>
        <end position="609"/>
    </location>
</feature>
<dbReference type="Pfam" id="PF05960">
    <property type="entry name" value="DUF885"/>
    <property type="match status" value="1"/>
</dbReference>
<keyword evidence="1" id="KW-0732">Signal</keyword>
<name>A0A2W5P2A1_9SPHN</name>
<evidence type="ECO:0000256" key="1">
    <source>
        <dbReference type="SAM" id="SignalP"/>
    </source>
</evidence>
<dbReference type="PANTHER" id="PTHR33361:SF16">
    <property type="entry name" value="DUF885 DOMAIN-CONTAINING PROTEIN"/>
    <property type="match status" value="1"/>
</dbReference>
<reference evidence="2 3" key="1">
    <citation type="submission" date="2017-08" db="EMBL/GenBank/DDBJ databases">
        <title>Infants hospitalized years apart are colonized by the same room-sourced microbial strains.</title>
        <authorList>
            <person name="Brooks B."/>
            <person name="Olm M.R."/>
            <person name="Firek B.A."/>
            <person name="Baker R."/>
            <person name="Thomas B.C."/>
            <person name="Morowitz M.J."/>
            <person name="Banfield J.F."/>
        </authorList>
    </citation>
    <scope>NUCLEOTIDE SEQUENCE [LARGE SCALE GENOMIC DNA]</scope>
    <source>
        <strain evidence="2">S2_005_001_R1_22</strain>
    </source>
</reference>
<protein>
    <submittedName>
        <fullName evidence="2">DUF885 domain-containing protein</fullName>
    </submittedName>
</protein>
<comment type="caution">
    <text evidence="2">The sequence shown here is derived from an EMBL/GenBank/DDBJ whole genome shotgun (WGS) entry which is preliminary data.</text>
</comment>
<evidence type="ECO:0000313" key="2">
    <source>
        <dbReference type="EMBL" id="PZQ59932.1"/>
    </source>
</evidence>
<organism evidence="2 3">
    <name type="scientific">Sphingomonas taxi</name>
    <dbReference type="NCBI Taxonomy" id="1549858"/>
    <lineage>
        <taxon>Bacteria</taxon>
        <taxon>Pseudomonadati</taxon>
        <taxon>Pseudomonadota</taxon>
        <taxon>Alphaproteobacteria</taxon>
        <taxon>Sphingomonadales</taxon>
        <taxon>Sphingomonadaceae</taxon>
        <taxon>Sphingomonas</taxon>
    </lineage>
</organism>
<dbReference type="InterPro" id="IPR010281">
    <property type="entry name" value="DUF885"/>
</dbReference>
<evidence type="ECO:0000313" key="3">
    <source>
        <dbReference type="Proteomes" id="UP000249229"/>
    </source>
</evidence>
<dbReference type="Proteomes" id="UP000249229">
    <property type="component" value="Unassembled WGS sequence"/>
</dbReference>
<feature type="signal peptide" evidence="1">
    <location>
        <begin position="1"/>
        <end position="22"/>
    </location>
</feature>
<dbReference type="PANTHER" id="PTHR33361">
    <property type="entry name" value="GLR0591 PROTEIN"/>
    <property type="match status" value="1"/>
</dbReference>
<proteinExistence type="predicted"/>
<dbReference type="EMBL" id="QFQI01000007">
    <property type="protein sequence ID" value="PZQ59932.1"/>
    <property type="molecule type" value="Genomic_DNA"/>
</dbReference>